<evidence type="ECO:0000313" key="4">
    <source>
        <dbReference type="Proteomes" id="UP000215188"/>
    </source>
</evidence>
<evidence type="ECO:0000256" key="2">
    <source>
        <dbReference type="PIRSR" id="PIRSR613078-2"/>
    </source>
</evidence>
<dbReference type="OrthoDB" id="9783269at2"/>
<feature type="binding site" evidence="2">
    <location>
        <begin position="8"/>
        <end position="15"/>
    </location>
    <ligand>
        <name>substrate</name>
    </ligand>
</feature>
<dbReference type="Gene3D" id="3.40.50.1240">
    <property type="entry name" value="Phosphoglycerate mutase-like"/>
    <property type="match status" value="1"/>
</dbReference>
<gene>
    <name evidence="3" type="ORF">AOC33_01145</name>
</gene>
<evidence type="ECO:0000256" key="1">
    <source>
        <dbReference type="PIRSR" id="PIRSR613078-1"/>
    </source>
</evidence>
<dbReference type="InterPro" id="IPR001345">
    <property type="entry name" value="PG/BPGM_mutase_AS"/>
</dbReference>
<accession>A0A229FUQ0</accession>
<dbReference type="InterPro" id="IPR013078">
    <property type="entry name" value="His_Pase_superF_clade-1"/>
</dbReference>
<keyword evidence="4" id="KW-1185">Reference proteome</keyword>
<dbReference type="InterPro" id="IPR050275">
    <property type="entry name" value="PGM_Phosphatase"/>
</dbReference>
<dbReference type="PANTHER" id="PTHR48100:SF62">
    <property type="entry name" value="GLUCOSYL-3-PHOSPHOGLYCERATE PHOSPHATASE"/>
    <property type="match status" value="1"/>
</dbReference>
<protein>
    <submittedName>
        <fullName evidence="3">Histidine phosphatase family protein</fullName>
    </submittedName>
</protein>
<dbReference type="PANTHER" id="PTHR48100">
    <property type="entry name" value="BROAD-SPECIFICITY PHOSPHATASE YOR283W-RELATED"/>
    <property type="match status" value="1"/>
</dbReference>
<feature type="active site" description="Tele-phosphohistidine intermediate" evidence="1">
    <location>
        <position position="9"/>
    </location>
</feature>
<dbReference type="GO" id="GO:0016791">
    <property type="term" value="F:phosphatase activity"/>
    <property type="evidence" value="ECO:0007669"/>
    <property type="project" value="TreeGrafter"/>
</dbReference>
<name>A0A229FUQ0_9BURK</name>
<dbReference type="AlphaFoldDB" id="A0A229FUQ0"/>
<dbReference type="EMBL" id="NJGG01000001">
    <property type="protein sequence ID" value="OXL15736.1"/>
    <property type="molecule type" value="Genomic_DNA"/>
</dbReference>
<dbReference type="CDD" id="cd07067">
    <property type="entry name" value="HP_PGM_like"/>
    <property type="match status" value="1"/>
</dbReference>
<feature type="binding site" evidence="2">
    <location>
        <begin position="82"/>
        <end position="85"/>
    </location>
    <ligand>
        <name>substrate</name>
    </ligand>
</feature>
<dbReference type="InterPro" id="IPR029033">
    <property type="entry name" value="His_PPase_superfam"/>
</dbReference>
<dbReference type="RefSeq" id="WP_089514775.1">
    <property type="nucleotide sequence ID" value="NZ_NJGG01000001.1"/>
</dbReference>
<dbReference type="Proteomes" id="UP000215188">
    <property type="component" value="Unassembled WGS sequence"/>
</dbReference>
<dbReference type="SUPFAM" id="SSF53254">
    <property type="entry name" value="Phosphoglycerate mutase-like"/>
    <property type="match status" value="1"/>
</dbReference>
<feature type="active site" description="Proton donor/acceptor" evidence="1">
    <location>
        <position position="82"/>
    </location>
</feature>
<reference evidence="3 4" key="1">
    <citation type="submission" date="2017-06" db="EMBL/GenBank/DDBJ databases">
        <title>Reclassification of a Polynucleobacter cosmopolitanus strain isolated from tropical Lake Victoria as Polynucleobacter victoriensis comb. nov.</title>
        <authorList>
            <person name="Hahn M.W."/>
        </authorList>
    </citation>
    <scope>NUCLEOTIDE SEQUENCE [LARGE SCALE GENOMIC DNA]</scope>
    <source>
        <strain evidence="3 4">MWH-MoIso2</strain>
    </source>
</reference>
<sequence>MTVIYLIRHGETMWNREKRLQGHIDIGLNDVGHQQAERLAKSLVDKKISAIISSDLSRAIDTAKPIALHHQLELNLDPALRERHYGVMQGLSHQEIADHHPENHQAWKKRDIHFQPENGESLAQFNDRVVTAIASWAKKYAGQEIAIVAHGGVLDCLNRAARKVALDVARDFEILNASLNTLTYRDEQFALVHWGDVNHLTESQGQPSKSLDEVDGSPR</sequence>
<dbReference type="SMART" id="SM00855">
    <property type="entry name" value="PGAM"/>
    <property type="match status" value="1"/>
</dbReference>
<dbReference type="Pfam" id="PF00300">
    <property type="entry name" value="His_Phos_1"/>
    <property type="match status" value="1"/>
</dbReference>
<dbReference type="PROSITE" id="PS00175">
    <property type="entry name" value="PG_MUTASE"/>
    <property type="match status" value="1"/>
</dbReference>
<organism evidence="3 4">
    <name type="scientific">Polynucleobacter cosmopolitanus</name>
    <dbReference type="NCBI Taxonomy" id="351345"/>
    <lineage>
        <taxon>Bacteria</taxon>
        <taxon>Pseudomonadati</taxon>
        <taxon>Pseudomonadota</taxon>
        <taxon>Betaproteobacteria</taxon>
        <taxon>Burkholderiales</taxon>
        <taxon>Burkholderiaceae</taxon>
        <taxon>Polynucleobacter</taxon>
    </lineage>
</organism>
<comment type="caution">
    <text evidence="3">The sequence shown here is derived from an EMBL/GenBank/DDBJ whole genome shotgun (WGS) entry which is preliminary data.</text>
</comment>
<dbReference type="GO" id="GO:0005737">
    <property type="term" value="C:cytoplasm"/>
    <property type="evidence" value="ECO:0007669"/>
    <property type="project" value="TreeGrafter"/>
</dbReference>
<evidence type="ECO:0000313" key="3">
    <source>
        <dbReference type="EMBL" id="OXL15736.1"/>
    </source>
</evidence>
<feature type="binding site" evidence="2">
    <location>
        <position position="58"/>
    </location>
    <ligand>
        <name>substrate</name>
    </ligand>
</feature>
<proteinExistence type="predicted"/>